<evidence type="ECO:0000313" key="2">
    <source>
        <dbReference type="Proteomes" id="UP000091857"/>
    </source>
</evidence>
<proteinExistence type="predicted"/>
<organism evidence="1 2">
    <name type="scientific">Manihot esculenta</name>
    <name type="common">Cassava</name>
    <name type="synonym">Jatropha manihot</name>
    <dbReference type="NCBI Taxonomy" id="3983"/>
    <lineage>
        <taxon>Eukaryota</taxon>
        <taxon>Viridiplantae</taxon>
        <taxon>Streptophyta</taxon>
        <taxon>Embryophyta</taxon>
        <taxon>Tracheophyta</taxon>
        <taxon>Spermatophyta</taxon>
        <taxon>Magnoliopsida</taxon>
        <taxon>eudicotyledons</taxon>
        <taxon>Gunneridae</taxon>
        <taxon>Pentapetalae</taxon>
        <taxon>rosids</taxon>
        <taxon>fabids</taxon>
        <taxon>Malpighiales</taxon>
        <taxon>Euphorbiaceae</taxon>
        <taxon>Crotonoideae</taxon>
        <taxon>Manihoteae</taxon>
        <taxon>Manihot</taxon>
    </lineage>
</organism>
<reference evidence="2" key="1">
    <citation type="journal article" date="2016" name="Nat. Biotechnol.">
        <title>Sequencing wild and cultivated cassava and related species reveals extensive interspecific hybridization and genetic diversity.</title>
        <authorList>
            <person name="Bredeson J.V."/>
            <person name="Lyons J.B."/>
            <person name="Prochnik S.E."/>
            <person name="Wu G.A."/>
            <person name="Ha C.M."/>
            <person name="Edsinger-Gonzales E."/>
            <person name="Grimwood J."/>
            <person name="Schmutz J."/>
            <person name="Rabbi I.Y."/>
            <person name="Egesi C."/>
            <person name="Nauluvula P."/>
            <person name="Lebot V."/>
            <person name="Ndunguru J."/>
            <person name="Mkamilo G."/>
            <person name="Bart R.S."/>
            <person name="Setter T.L."/>
            <person name="Gleadow R.M."/>
            <person name="Kulakow P."/>
            <person name="Ferguson M.E."/>
            <person name="Rounsley S."/>
            <person name="Rokhsar D.S."/>
        </authorList>
    </citation>
    <scope>NUCLEOTIDE SEQUENCE [LARGE SCALE GENOMIC DNA]</scope>
    <source>
        <strain evidence="2">cv. AM560-2</strain>
    </source>
</reference>
<dbReference type="Proteomes" id="UP000091857">
    <property type="component" value="Chromosome 3"/>
</dbReference>
<comment type="caution">
    <text evidence="1">The sequence shown here is derived from an EMBL/GenBank/DDBJ whole genome shotgun (WGS) entry which is preliminary data.</text>
</comment>
<keyword evidence="2" id="KW-1185">Reference proteome</keyword>
<protein>
    <submittedName>
        <fullName evidence="1">Uncharacterized protein</fullName>
    </submittedName>
</protein>
<accession>A0ACB7I0Z5</accession>
<dbReference type="EMBL" id="CM004389">
    <property type="protein sequence ID" value="KAG8658420.1"/>
    <property type="molecule type" value="Genomic_DNA"/>
</dbReference>
<gene>
    <name evidence="1" type="ORF">MANES_03G147050v8</name>
</gene>
<name>A0ACB7I0Z5_MANES</name>
<sequence length="75" mass="8908">MNFFPLIQLCRSKYVWMEYINSFNNHSYYRLIKCVDKNPHPEIVTLLALSTIPFISVPISRRITAWLKQKYGEGN</sequence>
<evidence type="ECO:0000313" key="1">
    <source>
        <dbReference type="EMBL" id="KAG8658420.1"/>
    </source>
</evidence>